<proteinExistence type="predicted"/>
<dbReference type="Proteomes" id="UP000828390">
    <property type="component" value="Unassembled WGS sequence"/>
</dbReference>
<keyword evidence="2" id="KW-1185">Reference proteome</keyword>
<organism evidence="1 2">
    <name type="scientific">Dreissena polymorpha</name>
    <name type="common">Zebra mussel</name>
    <name type="synonym">Mytilus polymorpha</name>
    <dbReference type="NCBI Taxonomy" id="45954"/>
    <lineage>
        <taxon>Eukaryota</taxon>
        <taxon>Metazoa</taxon>
        <taxon>Spiralia</taxon>
        <taxon>Lophotrochozoa</taxon>
        <taxon>Mollusca</taxon>
        <taxon>Bivalvia</taxon>
        <taxon>Autobranchia</taxon>
        <taxon>Heteroconchia</taxon>
        <taxon>Euheterodonta</taxon>
        <taxon>Imparidentia</taxon>
        <taxon>Neoheterodontei</taxon>
        <taxon>Myida</taxon>
        <taxon>Dreissenoidea</taxon>
        <taxon>Dreissenidae</taxon>
        <taxon>Dreissena</taxon>
    </lineage>
</organism>
<name>A0A9D4IAD4_DREPO</name>
<dbReference type="EMBL" id="JAIWYP010000010">
    <property type="protein sequence ID" value="KAH3755726.1"/>
    <property type="molecule type" value="Genomic_DNA"/>
</dbReference>
<gene>
    <name evidence="1" type="ORF">DPMN_190426</name>
</gene>
<sequence length="123" mass="14082">MVCEYFRDGGMILQEAHDRKLHTRRTIVISIIRDPVIHTLHVLYVVSDPDVEGSNLLERVVGVCHEVLDKPGQAVLSQGWSLQRKTRIIPTHYNTLTTTTIANPKLVYTACNLLRHLFMDIHK</sequence>
<evidence type="ECO:0000313" key="1">
    <source>
        <dbReference type="EMBL" id="KAH3755726.1"/>
    </source>
</evidence>
<reference evidence="1" key="1">
    <citation type="journal article" date="2019" name="bioRxiv">
        <title>The Genome of the Zebra Mussel, Dreissena polymorpha: A Resource for Invasive Species Research.</title>
        <authorList>
            <person name="McCartney M.A."/>
            <person name="Auch B."/>
            <person name="Kono T."/>
            <person name="Mallez S."/>
            <person name="Zhang Y."/>
            <person name="Obille A."/>
            <person name="Becker A."/>
            <person name="Abrahante J.E."/>
            <person name="Garbe J."/>
            <person name="Badalamenti J.P."/>
            <person name="Herman A."/>
            <person name="Mangelson H."/>
            <person name="Liachko I."/>
            <person name="Sullivan S."/>
            <person name="Sone E.D."/>
            <person name="Koren S."/>
            <person name="Silverstein K.A.T."/>
            <person name="Beckman K.B."/>
            <person name="Gohl D.M."/>
        </authorList>
    </citation>
    <scope>NUCLEOTIDE SEQUENCE</scope>
    <source>
        <strain evidence="1">Duluth1</strain>
        <tissue evidence="1">Whole animal</tissue>
    </source>
</reference>
<dbReference type="AlphaFoldDB" id="A0A9D4IAD4"/>
<reference evidence="1" key="2">
    <citation type="submission" date="2020-11" db="EMBL/GenBank/DDBJ databases">
        <authorList>
            <person name="McCartney M.A."/>
            <person name="Auch B."/>
            <person name="Kono T."/>
            <person name="Mallez S."/>
            <person name="Becker A."/>
            <person name="Gohl D.M."/>
            <person name="Silverstein K.A.T."/>
            <person name="Koren S."/>
            <person name="Bechman K.B."/>
            <person name="Herman A."/>
            <person name="Abrahante J.E."/>
            <person name="Garbe J."/>
        </authorList>
    </citation>
    <scope>NUCLEOTIDE SEQUENCE</scope>
    <source>
        <strain evidence="1">Duluth1</strain>
        <tissue evidence="1">Whole animal</tissue>
    </source>
</reference>
<protein>
    <submittedName>
        <fullName evidence="1">Uncharacterized protein</fullName>
    </submittedName>
</protein>
<accession>A0A9D4IAD4</accession>
<comment type="caution">
    <text evidence="1">The sequence shown here is derived from an EMBL/GenBank/DDBJ whole genome shotgun (WGS) entry which is preliminary data.</text>
</comment>
<evidence type="ECO:0000313" key="2">
    <source>
        <dbReference type="Proteomes" id="UP000828390"/>
    </source>
</evidence>